<dbReference type="GO" id="GO:0016567">
    <property type="term" value="P:protein ubiquitination"/>
    <property type="evidence" value="ECO:0007669"/>
    <property type="project" value="TreeGrafter"/>
</dbReference>
<feature type="compositionally biased region" description="Low complexity" evidence="4">
    <location>
        <begin position="409"/>
        <end position="420"/>
    </location>
</feature>
<keyword evidence="1 3" id="KW-0802">TPR repeat</keyword>
<keyword evidence="6" id="KW-1185">Reference proteome</keyword>
<feature type="compositionally biased region" description="Low complexity" evidence="4">
    <location>
        <begin position="187"/>
        <end position="206"/>
    </location>
</feature>
<dbReference type="GO" id="GO:0005737">
    <property type="term" value="C:cytoplasm"/>
    <property type="evidence" value="ECO:0007669"/>
    <property type="project" value="TreeGrafter"/>
</dbReference>
<dbReference type="AlphaFoldDB" id="A0A427Y8G3"/>
<dbReference type="GO" id="GO:0005680">
    <property type="term" value="C:anaphase-promoting complex"/>
    <property type="evidence" value="ECO:0007669"/>
    <property type="project" value="UniProtKB-ARBA"/>
</dbReference>
<dbReference type="InterPro" id="IPR011990">
    <property type="entry name" value="TPR-like_helical_dom_sf"/>
</dbReference>
<evidence type="ECO:0000313" key="6">
    <source>
        <dbReference type="Proteomes" id="UP000279259"/>
    </source>
</evidence>
<dbReference type="Proteomes" id="UP000279259">
    <property type="component" value="Unassembled WGS sequence"/>
</dbReference>
<dbReference type="InterPro" id="IPR019734">
    <property type="entry name" value="TPR_rpt"/>
</dbReference>
<accession>A0A427Y8G3</accession>
<dbReference type="GO" id="GO:0031145">
    <property type="term" value="P:anaphase-promoting complex-dependent catabolic process"/>
    <property type="evidence" value="ECO:0007669"/>
    <property type="project" value="TreeGrafter"/>
</dbReference>
<proteinExistence type="inferred from homology"/>
<feature type="repeat" description="TPR" evidence="3">
    <location>
        <begin position="711"/>
        <end position="744"/>
    </location>
</feature>
<dbReference type="Pfam" id="PF14559">
    <property type="entry name" value="TPR_19"/>
    <property type="match status" value="1"/>
</dbReference>
<comment type="caution">
    <text evidence="5">The sequence shown here is derived from an EMBL/GenBank/DDBJ whole genome shotgun (WGS) entry which is preliminary data.</text>
</comment>
<sequence length="768" mass="84049">MSLPSPTHLASRLRTLVTTSPPRTALFYARIWHALLYTDDQARQHPHRPQHVDTHEPLHALALAFLADEQPYSALHLVRETAEADAAESDEAKGKWDGCGGEGQAVLERAVQRGANLDVPVLCPASSSSSAALLLAKLSHKGKSPAVAAEQYTRALSLDPWLWEAFTGLCDLGSAPSAETVFPDPPSISRAPSSRTSRPPTLSPNPSANPTLHPMPRSSASEMTAFQPRRQQMISMSHGPTSGGFFTPDLNAGGTARLGMLGNPSSWDTPSVAGDTTFPIISEHSELPSLPAANRRPFPNLMSALSSASSMLPSLRPATTPVTSAPDLAPKPPAMKRPRGHGSRLPVETPQSHNGGVSRGLEIRPGGREMKGIEPNGESDGVRRSTRLKAAPSKTVKVNRERDKRTTRSRSATSSASGATIEVPVSSPLSMDTQLQLSADDWLRDVVRRCARAYRALSMYRCQEALSEVDTLPVELQKSPWALDIVARSFYEMANYVLARRAFRALLTVEPYRLESTELYSTLLWHLSDPPALSHLSQSLMAVSRESPQAWIAAGNTFSLQRDHDEAMRCFRRAAQIDPGCAYAWTLCGYEAVEMEEWERALGSIVPRSERTYGMGLVYLKTGKPRYAEHHFRRAAEINPTNAVLLCCIGMVLEQTDDVVGALAAYEEACKYAPESPMVLFKRIRMLVALQRIDDAIAALEPLARTAPDEAQVHFLLGKCYLRNHRRGEATVCFTAARELQPKLEGAIRATIEANGEEEEGRRGVMQR</sequence>
<dbReference type="GO" id="GO:0051301">
    <property type="term" value="P:cell division"/>
    <property type="evidence" value="ECO:0007669"/>
    <property type="project" value="TreeGrafter"/>
</dbReference>
<dbReference type="SMART" id="SM00028">
    <property type="entry name" value="TPR"/>
    <property type="match status" value="5"/>
</dbReference>
<dbReference type="EMBL" id="RSCD01000017">
    <property type="protein sequence ID" value="RSH87314.1"/>
    <property type="molecule type" value="Genomic_DNA"/>
</dbReference>
<evidence type="ECO:0000256" key="4">
    <source>
        <dbReference type="SAM" id="MobiDB-lite"/>
    </source>
</evidence>
<evidence type="ECO:0000256" key="2">
    <source>
        <dbReference type="ARBA" id="ARBA00038210"/>
    </source>
</evidence>
<dbReference type="Gene3D" id="1.25.40.10">
    <property type="entry name" value="Tetratricopeptide repeat domain"/>
    <property type="match status" value="4"/>
</dbReference>
<comment type="similarity">
    <text evidence="2">Belongs to the APC3/CDC27 family.</text>
</comment>
<dbReference type="PROSITE" id="PS50005">
    <property type="entry name" value="TPR"/>
    <property type="match status" value="3"/>
</dbReference>
<dbReference type="PANTHER" id="PTHR12558">
    <property type="entry name" value="CELL DIVISION CYCLE 16,23,27"/>
    <property type="match status" value="1"/>
</dbReference>
<gene>
    <name evidence="5" type="primary">CDC27</name>
    <name evidence="5" type="ORF">EHS25_003223</name>
</gene>
<feature type="repeat" description="TPR" evidence="3">
    <location>
        <begin position="548"/>
        <end position="581"/>
    </location>
</feature>
<dbReference type="STRING" id="1890683.A0A427Y8G3"/>
<dbReference type="SUPFAM" id="SSF48452">
    <property type="entry name" value="TPR-like"/>
    <property type="match status" value="2"/>
</dbReference>
<dbReference type="Pfam" id="PF13181">
    <property type="entry name" value="TPR_8"/>
    <property type="match status" value="1"/>
</dbReference>
<organism evidence="5 6">
    <name type="scientific">Saitozyma podzolica</name>
    <dbReference type="NCBI Taxonomy" id="1890683"/>
    <lineage>
        <taxon>Eukaryota</taxon>
        <taxon>Fungi</taxon>
        <taxon>Dikarya</taxon>
        <taxon>Basidiomycota</taxon>
        <taxon>Agaricomycotina</taxon>
        <taxon>Tremellomycetes</taxon>
        <taxon>Tremellales</taxon>
        <taxon>Trimorphomycetaceae</taxon>
        <taxon>Saitozyma</taxon>
    </lineage>
</organism>
<reference evidence="5 6" key="1">
    <citation type="submission" date="2018-11" db="EMBL/GenBank/DDBJ databases">
        <title>Genome sequence of Saitozyma podzolica DSM 27192.</title>
        <authorList>
            <person name="Aliyu H."/>
            <person name="Gorte O."/>
            <person name="Ochsenreither K."/>
        </authorList>
    </citation>
    <scope>NUCLEOTIDE SEQUENCE [LARGE SCALE GENOMIC DNA]</scope>
    <source>
        <strain evidence="5 6">DSM 27192</strain>
    </source>
</reference>
<evidence type="ECO:0000256" key="1">
    <source>
        <dbReference type="ARBA" id="ARBA00022803"/>
    </source>
</evidence>
<feature type="region of interest" description="Disordered" evidence="4">
    <location>
        <begin position="312"/>
        <end position="421"/>
    </location>
</feature>
<dbReference type="PANTHER" id="PTHR12558:SF13">
    <property type="entry name" value="CELL DIVISION CYCLE PROTEIN 27 HOMOLOG"/>
    <property type="match status" value="1"/>
</dbReference>
<dbReference type="GO" id="GO:0007091">
    <property type="term" value="P:metaphase/anaphase transition of mitotic cell cycle"/>
    <property type="evidence" value="ECO:0007669"/>
    <property type="project" value="TreeGrafter"/>
</dbReference>
<evidence type="ECO:0000256" key="3">
    <source>
        <dbReference type="PROSITE-ProRule" id="PRU00339"/>
    </source>
</evidence>
<feature type="compositionally biased region" description="Basic and acidic residues" evidence="4">
    <location>
        <begin position="361"/>
        <end position="372"/>
    </location>
</feature>
<evidence type="ECO:0000313" key="5">
    <source>
        <dbReference type="EMBL" id="RSH87314.1"/>
    </source>
</evidence>
<feature type="repeat" description="TPR" evidence="3">
    <location>
        <begin position="609"/>
        <end position="642"/>
    </location>
</feature>
<name>A0A427Y8G3_9TREE</name>
<dbReference type="OrthoDB" id="10248520at2759"/>
<protein>
    <submittedName>
        <fullName evidence="5">Anaphase-promoting complex subunit cdc27</fullName>
    </submittedName>
</protein>
<feature type="region of interest" description="Disordered" evidence="4">
    <location>
        <begin position="180"/>
        <end position="221"/>
    </location>
</feature>